<evidence type="ECO:0000313" key="7">
    <source>
        <dbReference type="EMBL" id="CAB3258755.1"/>
    </source>
</evidence>
<feature type="transmembrane region" description="Helical" evidence="6">
    <location>
        <begin position="233"/>
        <end position="255"/>
    </location>
</feature>
<accession>A0A8S1BNY6</accession>
<feature type="transmembrane region" description="Helical" evidence="6">
    <location>
        <begin position="20"/>
        <end position="43"/>
    </location>
</feature>
<dbReference type="InterPro" id="IPR050549">
    <property type="entry name" value="MFS_Trehalose_Transporter"/>
</dbReference>
<dbReference type="GO" id="GO:0022857">
    <property type="term" value="F:transmembrane transporter activity"/>
    <property type="evidence" value="ECO:0007669"/>
    <property type="project" value="InterPro"/>
</dbReference>
<sequence length="377" mass="42361">MVILSSIVGWLMIYFAKDITTLMIGRFLSGLTVGATVPLETIIIKEYMAPKYKGAFLYLKNAALCTGATIMHIISRCLDWRTIALVALAPLLMDLLIVYTWPESSACRASKQFETSDHTINSNRGNTKSSRYPLGHWRLSTSKFKLTCLDGVVDFCRQFKQKDFFKRLMIMILSTLVLVMSGKHVFFSYALQIMADITGEITQSFYYSLGIDIAITASALFAAVLGKIINPRTLFFSTGFSALSVLMSLCMYLFFTSKGMIVTDKTWISVNLLGVYFMLANFGCASIPLTLVGEIFHLNNKGVSPALSQVWISICLTDRRFQALQATIASLKEQNSELRNSVGMMSAKYDEFLSKISCLEKERQDDKKMTKQLEEKR</sequence>
<feature type="coiled-coil region" evidence="5">
    <location>
        <begin position="321"/>
        <end position="376"/>
    </location>
</feature>
<evidence type="ECO:0000256" key="1">
    <source>
        <dbReference type="ARBA" id="ARBA00004141"/>
    </source>
</evidence>
<keyword evidence="4 6" id="KW-0472">Membrane</keyword>
<dbReference type="PANTHER" id="PTHR48021">
    <property type="match status" value="1"/>
</dbReference>
<dbReference type="InterPro" id="IPR036259">
    <property type="entry name" value="MFS_trans_sf"/>
</dbReference>
<dbReference type="Pfam" id="PF00083">
    <property type="entry name" value="Sugar_tr"/>
    <property type="match status" value="1"/>
</dbReference>
<reference evidence="7 8" key="1">
    <citation type="submission" date="2020-04" db="EMBL/GenBank/DDBJ databases">
        <authorList>
            <person name="Wallbank WR R."/>
            <person name="Pardo Diaz C."/>
            <person name="Kozak K."/>
            <person name="Martin S."/>
            <person name="Jiggins C."/>
            <person name="Moest M."/>
            <person name="Warren A I."/>
            <person name="Byers J.R.P. K."/>
            <person name="Montejo-Kovacevich G."/>
            <person name="Yen C E."/>
        </authorList>
    </citation>
    <scope>NUCLEOTIDE SEQUENCE [LARGE SCALE GENOMIC DNA]</scope>
</reference>
<feature type="transmembrane region" description="Helical" evidence="6">
    <location>
        <begin position="80"/>
        <end position="101"/>
    </location>
</feature>
<dbReference type="PANTHER" id="PTHR48021:SF68">
    <property type="entry name" value="MAJOR FACILITATOR SUPERFAMILY (MFS) PROFILE DOMAIN-CONTAINING PROTEIN"/>
    <property type="match status" value="1"/>
</dbReference>
<keyword evidence="3 6" id="KW-1133">Transmembrane helix</keyword>
<dbReference type="Proteomes" id="UP000494256">
    <property type="component" value="Unassembled WGS sequence"/>
</dbReference>
<gene>
    <name evidence="7" type="ORF">APLA_LOCUS16374</name>
</gene>
<dbReference type="PROSITE" id="PS00217">
    <property type="entry name" value="SUGAR_TRANSPORT_2"/>
    <property type="match status" value="1"/>
</dbReference>
<feature type="transmembrane region" description="Helical" evidence="6">
    <location>
        <begin position="168"/>
        <end position="193"/>
    </location>
</feature>
<evidence type="ECO:0008006" key="9">
    <source>
        <dbReference type="Google" id="ProtNLM"/>
    </source>
</evidence>
<comment type="subcellular location">
    <subcellularLocation>
        <location evidence="1">Membrane</location>
        <topology evidence="1">Multi-pass membrane protein</topology>
    </subcellularLocation>
</comment>
<feature type="transmembrane region" description="Helical" evidence="6">
    <location>
        <begin position="205"/>
        <end position="226"/>
    </location>
</feature>
<name>A0A8S1BNY6_ARCPL</name>
<proteinExistence type="predicted"/>
<dbReference type="Gene3D" id="1.20.1250.20">
    <property type="entry name" value="MFS general substrate transporter like domains"/>
    <property type="match status" value="1"/>
</dbReference>
<organism evidence="7 8">
    <name type="scientific">Arctia plantaginis</name>
    <name type="common">Wood tiger moth</name>
    <name type="synonym">Phalaena plantaginis</name>
    <dbReference type="NCBI Taxonomy" id="874455"/>
    <lineage>
        <taxon>Eukaryota</taxon>
        <taxon>Metazoa</taxon>
        <taxon>Ecdysozoa</taxon>
        <taxon>Arthropoda</taxon>
        <taxon>Hexapoda</taxon>
        <taxon>Insecta</taxon>
        <taxon>Pterygota</taxon>
        <taxon>Neoptera</taxon>
        <taxon>Endopterygota</taxon>
        <taxon>Lepidoptera</taxon>
        <taxon>Glossata</taxon>
        <taxon>Ditrysia</taxon>
        <taxon>Noctuoidea</taxon>
        <taxon>Erebidae</taxon>
        <taxon>Arctiinae</taxon>
        <taxon>Arctia</taxon>
    </lineage>
</organism>
<comment type="caution">
    <text evidence="7">The sequence shown here is derived from an EMBL/GenBank/DDBJ whole genome shotgun (WGS) entry which is preliminary data.</text>
</comment>
<dbReference type="InterPro" id="IPR005829">
    <property type="entry name" value="Sugar_transporter_CS"/>
</dbReference>
<feature type="transmembrane region" description="Helical" evidence="6">
    <location>
        <begin position="55"/>
        <end position="74"/>
    </location>
</feature>
<dbReference type="OrthoDB" id="415822at2759"/>
<dbReference type="AlphaFoldDB" id="A0A8S1BNY6"/>
<keyword evidence="5" id="KW-0175">Coiled coil</keyword>
<dbReference type="GO" id="GO:0016020">
    <property type="term" value="C:membrane"/>
    <property type="evidence" value="ECO:0007669"/>
    <property type="project" value="UniProtKB-SubCell"/>
</dbReference>
<evidence type="ECO:0000256" key="3">
    <source>
        <dbReference type="ARBA" id="ARBA00022989"/>
    </source>
</evidence>
<feature type="transmembrane region" description="Helical" evidence="6">
    <location>
        <begin position="267"/>
        <end position="292"/>
    </location>
</feature>
<keyword evidence="2 6" id="KW-0812">Transmembrane</keyword>
<evidence type="ECO:0000313" key="8">
    <source>
        <dbReference type="Proteomes" id="UP000494256"/>
    </source>
</evidence>
<dbReference type="EMBL" id="CADEBD010000665">
    <property type="protein sequence ID" value="CAB3258755.1"/>
    <property type="molecule type" value="Genomic_DNA"/>
</dbReference>
<evidence type="ECO:0000256" key="2">
    <source>
        <dbReference type="ARBA" id="ARBA00022692"/>
    </source>
</evidence>
<evidence type="ECO:0000256" key="4">
    <source>
        <dbReference type="ARBA" id="ARBA00023136"/>
    </source>
</evidence>
<protein>
    <recommendedName>
        <fullName evidence="9">Major facilitator superfamily (MFS) profile domain-containing protein</fullName>
    </recommendedName>
</protein>
<evidence type="ECO:0000256" key="5">
    <source>
        <dbReference type="SAM" id="Coils"/>
    </source>
</evidence>
<evidence type="ECO:0000256" key="6">
    <source>
        <dbReference type="SAM" id="Phobius"/>
    </source>
</evidence>
<dbReference type="InterPro" id="IPR005828">
    <property type="entry name" value="MFS_sugar_transport-like"/>
</dbReference>
<dbReference type="SUPFAM" id="SSF103473">
    <property type="entry name" value="MFS general substrate transporter"/>
    <property type="match status" value="1"/>
</dbReference>